<evidence type="ECO:0000256" key="3">
    <source>
        <dbReference type="PROSITE-ProRule" id="PRU00289"/>
    </source>
</evidence>
<dbReference type="PANTHER" id="PTHR22683">
    <property type="entry name" value="SPORULATION PROTEIN RELATED"/>
    <property type="match status" value="1"/>
</dbReference>
<dbReference type="InterPro" id="IPR050206">
    <property type="entry name" value="FtsK/SpoIIIE/SftA"/>
</dbReference>
<dbReference type="GO" id="GO:0003677">
    <property type="term" value="F:DNA binding"/>
    <property type="evidence" value="ECO:0007669"/>
    <property type="project" value="InterPro"/>
</dbReference>
<reference evidence="6" key="1">
    <citation type="journal article" date="2024" name="Appl Microbiol">
        <title>Effect of kuratsuki Bacillus and Priestia on Taste of Sake.</title>
        <authorList>
            <person name="Kobayashi K."/>
            <person name="Nishida H."/>
        </authorList>
    </citation>
    <scope>NUCLEOTIDE SEQUENCE</scope>
    <source>
        <strain evidence="6">B-12</strain>
    </source>
</reference>
<feature type="domain" description="FtsK" evidence="5">
    <location>
        <begin position="180"/>
        <end position="369"/>
    </location>
</feature>
<evidence type="ECO:0000259" key="5">
    <source>
        <dbReference type="PROSITE" id="PS50901"/>
    </source>
</evidence>
<dbReference type="Gene3D" id="3.40.50.300">
    <property type="entry name" value="P-loop containing nucleotide triphosphate hydrolases"/>
    <property type="match status" value="1"/>
</dbReference>
<dbReference type="RefSeq" id="WP_310876292.1">
    <property type="nucleotide sequence ID" value="NZ_BSYK01000001.1"/>
</dbReference>
<protein>
    <recommendedName>
        <fullName evidence="5">FtsK domain-containing protein</fullName>
    </recommendedName>
</protein>
<comment type="caution">
    <text evidence="6">The sequence shown here is derived from an EMBL/GenBank/DDBJ whole genome shotgun (WGS) entry which is preliminary data.</text>
</comment>
<keyword evidence="2 3" id="KW-0067">ATP-binding</keyword>
<dbReference type="SUPFAM" id="SSF52540">
    <property type="entry name" value="P-loop containing nucleoside triphosphate hydrolases"/>
    <property type="match status" value="1"/>
</dbReference>
<dbReference type="PANTHER" id="PTHR22683:SF1">
    <property type="entry name" value="TYPE VII SECRETION SYSTEM PROTEIN ESSC"/>
    <property type="match status" value="1"/>
</dbReference>
<evidence type="ECO:0000256" key="4">
    <source>
        <dbReference type="SAM" id="MobiDB-lite"/>
    </source>
</evidence>
<dbReference type="InterPro" id="IPR027417">
    <property type="entry name" value="P-loop_NTPase"/>
</dbReference>
<dbReference type="EMBL" id="BSYK01000001">
    <property type="protein sequence ID" value="GMG71837.1"/>
    <property type="molecule type" value="Genomic_DNA"/>
</dbReference>
<proteinExistence type="predicted"/>
<dbReference type="Proteomes" id="UP001165240">
    <property type="component" value="Unassembled WGS sequence"/>
</dbReference>
<evidence type="ECO:0000313" key="6">
    <source>
        <dbReference type="EMBL" id="GMG71837.1"/>
    </source>
</evidence>
<evidence type="ECO:0000256" key="2">
    <source>
        <dbReference type="ARBA" id="ARBA00022840"/>
    </source>
</evidence>
<dbReference type="Pfam" id="PF01580">
    <property type="entry name" value="FtsK_SpoIIIE"/>
    <property type="match status" value="1"/>
</dbReference>
<sequence>MIFEVVSSSVVGGVYLAAKMKQKGSSKMQDHEKIISVADACNLKRGGNSIRLHRKTKEERFTEYVYQIPHGLSFKKFEEHIHEFEDGLNIKKCDYIFNLKGIKMLWSYLKNGDYNQQTFRSDLHHMFFDKNDMAKKIKMSFDGMLHFKVFDKWIPSNIEFEEPFLEGCESWVIPLGDNGETMLKWKIGREHMTIAGGTRQGKTQFLKMVITSLLRLYPDDVKFSFIDLKGGVSMNRFKDLKQTHAFADEVTDAMNVLDSIYAEMKELEARCRENGVETAAELGLTQKHFIVIDEAAELSPIIKKNRSDEIKIRQQCEMRLSEIARLGAGFNYILLFATQYPTADVMNKDIKSNINQVVCFKLRSGRQSQTVLDKWGAEKLENSGRALVIDGVTNHKVQVPLMDNKYIDSVITPHIVIKPRKDDENESISEEGAASGKHTLVIEETELS</sequence>
<feature type="region of interest" description="Disordered" evidence="4">
    <location>
        <begin position="421"/>
        <end position="448"/>
    </location>
</feature>
<keyword evidence="1 3" id="KW-0547">Nucleotide-binding</keyword>
<dbReference type="InterPro" id="IPR002543">
    <property type="entry name" value="FtsK_dom"/>
</dbReference>
<organism evidence="6 7">
    <name type="scientific">Priestia megaterium</name>
    <name type="common">Bacillus megaterium</name>
    <dbReference type="NCBI Taxonomy" id="1404"/>
    <lineage>
        <taxon>Bacteria</taxon>
        <taxon>Bacillati</taxon>
        <taxon>Bacillota</taxon>
        <taxon>Bacilli</taxon>
        <taxon>Bacillales</taxon>
        <taxon>Bacillaceae</taxon>
        <taxon>Priestia</taxon>
    </lineage>
</organism>
<name>A0AAX6BDL6_PRIMG</name>
<feature type="binding site" evidence="3">
    <location>
        <begin position="196"/>
        <end position="203"/>
    </location>
    <ligand>
        <name>ATP</name>
        <dbReference type="ChEBI" id="CHEBI:30616"/>
    </ligand>
</feature>
<accession>A0AAX6BDL6</accession>
<gene>
    <name evidence="6" type="ORF">ShirakiTB12_03050</name>
</gene>
<evidence type="ECO:0000256" key="1">
    <source>
        <dbReference type="ARBA" id="ARBA00022741"/>
    </source>
</evidence>
<dbReference type="PROSITE" id="PS50901">
    <property type="entry name" value="FTSK"/>
    <property type="match status" value="1"/>
</dbReference>
<dbReference type="GO" id="GO:0005524">
    <property type="term" value="F:ATP binding"/>
    <property type="evidence" value="ECO:0007669"/>
    <property type="project" value="UniProtKB-UniRule"/>
</dbReference>
<evidence type="ECO:0000313" key="7">
    <source>
        <dbReference type="Proteomes" id="UP001165240"/>
    </source>
</evidence>
<dbReference type="AlphaFoldDB" id="A0AAX6BDL6"/>